<evidence type="ECO:0000313" key="2">
    <source>
        <dbReference type="EMBL" id="KAL2324330.1"/>
    </source>
</evidence>
<dbReference type="AlphaFoldDB" id="A0ABD1LLF1"/>
<keyword evidence="1" id="KW-0812">Transmembrane</keyword>
<accession>A0ABD1LLF1</accession>
<dbReference type="Proteomes" id="UP001603857">
    <property type="component" value="Unassembled WGS sequence"/>
</dbReference>
<protein>
    <submittedName>
        <fullName evidence="2">Uncharacterized protein</fullName>
    </submittedName>
</protein>
<keyword evidence="1" id="KW-0472">Membrane</keyword>
<feature type="transmembrane region" description="Helical" evidence="1">
    <location>
        <begin position="122"/>
        <end position="140"/>
    </location>
</feature>
<feature type="transmembrane region" description="Helical" evidence="1">
    <location>
        <begin position="83"/>
        <end position="102"/>
    </location>
</feature>
<comment type="caution">
    <text evidence="2">The sequence shown here is derived from an EMBL/GenBank/DDBJ whole genome shotgun (WGS) entry which is preliminary data.</text>
</comment>
<proteinExistence type="predicted"/>
<sequence>MGNEGIELQIVKTIEASRVFKNRVLETGVGALEQVSPRARTGVEAIPPLATTGSIAAADVHREPARRRESISPATSYGRTLQLAYIISSLCLVLIWALLIEASAASMWGNIASANASCLNSVRTFLAVGITVEAIVNFCVGSRKPRKDDFEKIKDLTSEIMQHQVHYQEKM</sequence>
<reference evidence="2 3" key="1">
    <citation type="submission" date="2024-08" db="EMBL/GenBank/DDBJ databases">
        <title>Insights into the chromosomal genome structure of Flemingia macrophylla.</title>
        <authorList>
            <person name="Ding Y."/>
            <person name="Zhao Y."/>
            <person name="Bi W."/>
            <person name="Wu M."/>
            <person name="Zhao G."/>
            <person name="Gong Y."/>
            <person name="Li W."/>
            <person name="Zhang P."/>
        </authorList>
    </citation>
    <scope>NUCLEOTIDE SEQUENCE [LARGE SCALE GENOMIC DNA]</scope>
    <source>
        <strain evidence="2">DYQJB</strain>
        <tissue evidence="2">Leaf</tissue>
    </source>
</reference>
<organism evidence="2 3">
    <name type="scientific">Flemingia macrophylla</name>
    <dbReference type="NCBI Taxonomy" id="520843"/>
    <lineage>
        <taxon>Eukaryota</taxon>
        <taxon>Viridiplantae</taxon>
        <taxon>Streptophyta</taxon>
        <taxon>Embryophyta</taxon>
        <taxon>Tracheophyta</taxon>
        <taxon>Spermatophyta</taxon>
        <taxon>Magnoliopsida</taxon>
        <taxon>eudicotyledons</taxon>
        <taxon>Gunneridae</taxon>
        <taxon>Pentapetalae</taxon>
        <taxon>rosids</taxon>
        <taxon>fabids</taxon>
        <taxon>Fabales</taxon>
        <taxon>Fabaceae</taxon>
        <taxon>Papilionoideae</taxon>
        <taxon>50 kb inversion clade</taxon>
        <taxon>NPAAA clade</taxon>
        <taxon>indigoferoid/millettioid clade</taxon>
        <taxon>Phaseoleae</taxon>
        <taxon>Flemingia</taxon>
    </lineage>
</organism>
<evidence type="ECO:0000256" key="1">
    <source>
        <dbReference type="SAM" id="Phobius"/>
    </source>
</evidence>
<keyword evidence="3" id="KW-1185">Reference proteome</keyword>
<name>A0ABD1LLF1_9FABA</name>
<gene>
    <name evidence="2" type="ORF">Fmac_023388</name>
</gene>
<keyword evidence="1" id="KW-1133">Transmembrane helix</keyword>
<evidence type="ECO:0000313" key="3">
    <source>
        <dbReference type="Proteomes" id="UP001603857"/>
    </source>
</evidence>
<dbReference type="EMBL" id="JBGMDY010000008">
    <property type="protein sequence ID" value="KAL2324330.1"/>
    <property type="molecule type" value="Genomic_DNA"/>
</dbReference>